<dbReference type="EMBL" id="JAQIFT010000028">
    <property type="protein sequence ID" value="MDA3731163.1"/>
    <property type="molecule type" value="Genomic_DNA"/>
</dbReference>
<evidence type="ECO:0000313" key="2">
    <source>
        <dbReference type="EMBL" id="MDA3731163.1"/>
    </source>
</evidence>
<keyword evidence="3" id="KW-1185">Reference proteome</keyword>
<sequence length="239" mass="28506">MSQNVFERVEKKFLLSEKQYQLLLQYMNSYMTMDSYGKHTICNIYYDTPTNDLISHSIEKPKYKEKLRLRSYGTPTKKDKVYIEIKKKYDGIVYKRRVQMTLEEAELYLNRHIKAAQDNQILKEIDYFMDFYRPIPKLYLAYERIAYFGNEDKNVRITFDHNIRSREDNLSLGNGDKGESLLKDKEYLMEVKVPGAMPLWLVNIMSMLEIYPVSFSKYGNIYKNKILQSRREEPCSVAL</sequence>
<name>A0AA42J0H6_9FIRM</name>
<comment type="caution">
    <text evidence="2">The sequence shown here is derived from an EMBL/GenBank/DDBJ whole genome shotgun (WGS) entry which is preliminary data.</text>
</comment>
<feature type="domain" description="VTC" evidence="1">
    <location>
        <begin position="8"/>
        <end position="222"/>
    </location>
</feature>
<gene>
    <name evidence="2" type="ORF">PBV87_06630</name>
</gene>
<proteinExistence type="predicted"/>
<dbReference type="RefSeq" id="WP_271011593.1">
    <property type="nucleotide sequence ID" value="NZ_JAQIFT010000028.1"/>
</dbReference>
<reference evidence="2" key="1">
    <citation type="journal article" date="2023" name="Int. J. Syst. Evol. Microbiol.">
        <title>&lt;i&gt;Holtiella tumoricola&lt;/i&gt; gen. nov. sp. nov., isolated from a human clinical sample.</title>
        <authorList>
            <person name="Allen-Vercoe E."/>
            <person name="Daigneault M.C."/>
            <person name="Vancuren S.J."/>
            <person name="Cochrane K."/>
            <person name="O'Neal L.L."/>
            <person name="Sankaranarayanan K."/>
            <person name="Lawson P.A."/>
        </authorList>
    </citation>
    <scope>NUCLEOTIDE SEQUENCE</scope>
    <source>
        <strain evidence="2">CC70A</strain>
    </source>
</reference>
<dbReference type="SUPFAM" id="SSF55154">
    <property type="entry name" value="CYTH-like phosphatases"/>
    <property type="match status" value="1"/>
</dbReference>
<dbReference type="GO" id="GO:0006799">
    <property type="term" value="P:polyphosphate biosynthetic process"/>
    <property type="evidence" value="ECO:0007669"/>
    <property type="project" value="UniProtKB-ARBA"/>
</dbReference>
<dbReference type="Gene3D" id="3.20.100.30">
    <property type="entry name" value="VTC, catalytic tunnel domain"/>
    <property type="match status" value="1"/>
</dbReference>
<dbReference type="Pfam" id="PF09359">
    <property type="entry name" value="VTC"/>
    <property type="match status" value="1"/>
</dbReference>
<dbReference type="AlphaFoldDB" id="A0AA42J0H6"/>
<protein>
    <submittedName>
        <fullName evidence="2">Polyphosphate polymerase domain-containing protein</fullName>
    </submittedName>
</protein>
<accession>A0AA42J0H6</accession>
<organism evidence="2 3">
    <name type="scientific">Holtiella tumoricola</name>
    <dbReference type="NCBI Taxonomy" id="3018743"/>
    <lineage>
        <taxon>Bacteria</taxon>
        <taxon>Bacillati</taxon>
        <taxon>Bacillota</taxon>
        <taxon>Clostridia</taxon>
        <taxon>Lachnospirales</taxon>
        <taxon>Cellulosilyticaceae</taxon>
        <taxon>Holtiella</taxon>
    </lineage>
</organism>
<evidence type="ECO:0000259" key="1">
    <source>
        <dbReference type="Pfam" id="PF09359"/>
    </source>
</evidence>
<dbReference type="InterPro" id="IPR033469">
    <property type="entry name" value="CYTH-like_dom_sf"/>
</dbReference>
<dbReference type="InterPro" id="IPR042267">
    <property type="entry name" value="VTC_sf"/>
</dbReference>
<dbReference type="CDD" id="cd07750">
    <property type="entry name" value="PolyPPase_VTC_like"/>
    <property type="match status" value="1"/>
</dbReference>
<dbReference type="InterPro" id="IPR018966">
    <property type="entry name" value="VTC_domain"/>
</dbReference>
<dbReference type="Proteomes" id="UP001169242">
    <property type="component" value="Unassembled WGS sequence"/>
</dbReference>
<evidence type="ECO:0000313" key="3">
    <source>
        <dbReference type="Proteomes" id="UP001169242"/>
    </source>
</evidence>